<dbReference type="RefSeq" id="WP_284099295.1">
    <property type="nucleotide sequence ID" value="NZ_JARRAF010000002.1"/>
</dbReference>
<dbReference type="Proteomes" id="UP001172778">
    <property type="component" value="Unassembled WGS sequence"/>
</dbReference>
<accession>A0ABT7DT86</accession>
<keyword evidence="1" id="KW-0732">Signal</keyword>
<reference evidence="2" key="1">
    <citation type="submission" date="2023-03" db="EMBL/GenBank/DDBJ databases">
        <title>Chitinimonas shenzhenensis gen. nov., sp. nov., a novel member of family Burkholderiaceae isolated from activated sludge collected in Shen Zhen, China.</title>
        <authorList>
            <person name="Wang X."/>
        </authorList>
    </citation>
    <scope>NUCLEOTIDE SEQUENCE</scope>
    <source>
        <strain evidence="2">DQS-5</strain>
    </source>
</reference>
<sequence>MSCKLALPVLMILTAGSSLAMELQLPLDPADAAFNFLGVAGFGYHVAEHRLDGHPGLDFEFTVGAKVRAGHAGTLNAFTDSHDPTKMTVQIDFTDEGKSWRNVYTNISGLEPGITNGSKLSAGQVFGTAGTVTAKNGSNTIQYAMTHFQLDDMSGVVSFGLSNKTALSPVPYFSTSARAALDTLVAKSTYPQQVCEPSLSTPRGLLSYPTLQRRWTLSQGSHATSIEFTCNYASQTAGFGYTFYDSKEAVLETGTVTMELGLSSVPKLDFTASNGSKRLGVYKINGSSLSLQLDYSAPGGARPTDFSAASSYSTVSAMACATATDVVCLVGEASPYRTGSTIDLNLALRADQLAMGVSKVDLWLALLMPTGQLLYLGSNGLGGSPEAFRTEVSAKNQQFPLFASVPAGMVPAGNYTIYAVAVPTGTPADQLLDKKLGNLLTVVTQVAP</sequence>
<gene>
    <name evidence="2" type="ORF">PZA18_02960</name>
</gene>
<evidence type="ECO:0000256" key="1">
    <source>
        <dbReference type="SAM" id="SignalP"/>
    </source>
</evidence>
<organism evidence="2 3">
    <name type="scientific">Parachitinimonas caeni</name>
    <dbReference type="NCBI Taxonomy" id="3031301"/>
    <lineage>
        <taxon>Bacteria</taxon>
        <taxon>Pseudomonadati</taxon>
        <taxon>Pseudomonadota</taxon>
        <taxon>Betaproteobacteria</taxon>
        <taxon>Neisseriales</taxon>
        <taxon>Chitinibacteraceae</taxon>
        <taxon>Parachitinimonas</taxon>
    </lineage>
</organism>
<dbReference type="Gene3D" id="2.70.70.10">
    <property type="entry name" value="Glucose Permease (Domain IIA)"/>
    <property type="match status" value="1"/>
</dbReference>
<dbReference type="InterPro" id="IPR011055">
    <property type="entry name" value="Dup_hybrid_motif"/>
</dbReference>
<dbReference type="EMBL" id="JARRAF010000002">
    <property type="protein sequence ID" value="MDK2123009.1"/>
    <property type="molecule type" value="Genomic_DNA"/>
</dbReference>
<evidence type="ECO:0000313" key="2">
    <source>
        <dbReference type="EMBL" id="MDK2123009.1"/>
    </source>
</evidence>
<feature type="signal peptide" evidence="1">
    <location>
        <begin position="1"/>
        <end position="20"/>
    </location>
</feature>
<evidence type="ECO:0000313" key="3">
    <source>
        <dbReference type="Proteomes" id="UP001172778"/>
    </source>
</evidence>
<name>A0ABT7DT86_9NEIS</name>
<keyword evidence="3" id="KW-1185">Reference proteome</keyword>
<proteinExistence type="predicted"/>
<feature type="chain" id="PRO_5045604935" evidence="1">
    <location>
        <begin position="21"/>
        <end position="448"/>
    </location>
</feature>
<protein>
    <submittedName>
        <fullName evidence="2">Uncharacterized protein</fullName>
    </submittedName>
</protein>
<comment type="caution">
    <text evidence="2">The sequence shown here is derived from an EMBL/GenBank/DDBJ whole genome shotgun (WGS) entry which is preliminary data.</text>
</comment>